<protein>
    <submittedName>
        <fullName evidence="1">Uncharacterized protein</fullName>
    </submittedName>
</protein>
<keyword evidence="2" id="KW-1185">Reference proteome</keyword>
<dbReference type="EMBL" id="BHXQ01000002">
    <property type="protein sequence ID" value="GCC51268.1"/>
    <property type="molecule type" value="Genomic_DNA"/>
</dbReference>
<comment type="caution">
    <text evidence="1">The sequence shown here is derived from an EMBL/GenBank/DDBJ whole genome shotgun (WGS) entry which is preliminary data.</text>
</comment>
<organism evidence="1 2">
    <name type="scientific">Chryseotalea sanaruensis</name>
    <dbReference type="NCBI Taxonomy" id="2482724"/>
    <lineage>
        <taxon>Bacteria</taxon>
        <taxon>Pseudomonadati</taxon>
        <taxon>Bacteroidota</taxon>
        <taxon>Cytophagia</taxon>
        <taxon>Cytophagales</taxon>
        <taxon>Chryseotaleaceae</taxon>
        <taxon>Chryseotalea</taxon>
    </lineage>
</organism>
<name>A0A401U8P0_9BACT</name>
<gene>
    <name evidence="1" type="ORF">SanaruYs_14890</name>
</gene>
<dbReference type="Proteomes" id="UP000288227">
    <property type="component" value="Unassembled WGS sequence"/>
</dbReference>
<reference evidence="1 2" key="1">
    <citation type="submission" date="2018-11" db="EMBL/GenBank/DDBJ databases">
        <title>Chryseotalea sanarue gen. nov., sp., nov., a member of the family Cytophagaceae, isolated from a brackish lake in Hamamatsu Japan.</title>
        <authorList>
            <person name="Maejima Y."/>
            <person name="Iino T."/>
            <person name="Muraguchi Y."/>
            <person name="Fukuda K."/>
            <person name="Ohkuma M."/>
            <person name="Moriuchi R."/>
            <person name="Dohra H."/>
            <person name="Kimbara K."/>
            <person name="Shintani M."/>
        </authorList>
    </citation>
    <scope>NUCLEOTIDE SEQUENCE [LARGE SCALE GENOMIC DNA]</scope>
    <source>
        <strain evidence="1 2">Ys</strain>
    </source>
</reference>
<evidence type="ECO:0000313" key="2">
    <source>
        <dbReference type="Proteomes" id="UP000288227"/>
    </source>
</evidence>
<evidence type="ECO:0000313" key="1">
    <source>
        <dbReference type="EMBL" id="GCC51268.1"/>
    </source>
</evidence>
<dbReference type="RefSeq" id="WP_127121899.1">
    <property type="nucleotide sequence ID" value="NZ_BHXQ01000002.1"/>
</dbReference>
<proteinExistence type="predicted"/>
<dbReference type="AlphaFoldDB" id="A0A401U8P0"/>
<accession>A0A401U8P0</accession>
<sequence length="221" mass="25066">MIKEIFSQIPKKLASFSNDELYFIITELLVSNNLAKKLIVERSLYIKSSSNLMGEQLTFLHIDKSISSPNSQKSFTSFISVGRLDAMFSNIHLHTISFTEVERNCEIDIATIKVLLSGLVEPVVYQPANLIDGLLRIIKQPHFADRAENALFKIDLCENQYCHYFDLGIINNVDYSGMYYCIAKADKQVKEPSTVIIHYNDEELVTGVLPSAHISLKELFP</sequence>